<dbReference type="Gene3D" id="3.40.50.720">
    <property type="entry name" value="NAD(P)-binding Rossmann-like Domain"/>
    <property type="match status" value="1"/>
</dbReference>
<evidence type="ECO:0000313" key="13">
    <source>
        <dbReference type="EMBL" id="UOQ56519.1"/>
    </source>
</evidence>
<comment type="pathway">
    <text evidence="1 8 9">Porphyrin-containing compound metabolism; protoporphyrin-IX biosynthesis; 5-aminolevulinate from L-glutamyl-tRNA(Glu): step 1/2.</text>
</comment>
<dbReference type="SUPFAM" id="SSF69075">
    <property type="entry name" value="Glutamyl tRNA-reductase dimerization domain"/>
    <property type="match status" value="1"/>
</dbReference>
<feature type="binding site" evidence="8">
    <location>
        <begin position="45"/>
        <end position="48"/>
    </location>
    <ligand>
        <name>substrate</name>
    </ligand>
</feature>
<dbReference type="InterPro" id="IPR015895">
    <property type="entry name" value="4pyrrol_synth_GluRdtase_N"/>
</dbReference>
<dbReference type="SUPFAM" id="SSF51735">
    <property type="entry name" value="NAD(P)-binding Rossmann-fold domains"/>
    <property type="match status" value="1"/>
</dbReference>
<dbReference type="InterPro" id="IPR036453">
    <property type="entry name" value="GluRdtase_dimer_dom_sf"/>
</dbReference>
<comment type="function">
    <text evidence="8">Catalyzes the NADPH-dependent reduction of glutamyl-tRNA(Glu) to glutamate 1-semialdehyde (GSA).</text>
</comment>
<evidence type="ECO:0000256" key="3">
    <source>
        <dbReference type="ARBA" id="ARBA00012970"/>
    </source>
</evidence>
<keyword evidence="6 8" id="KW-0627">Porphyrin biosynthesis</keyword>
<feature type="binding site" evidence="8">
    <location>
        <begin position="108"/>
        <end position="110"/>
    </location>
    <ligand>
        <name>substrate</name>
    </ligand>
</feature>
<feature type="domain" description="Glutamyl-tRNA reductase N-terminal" evidence="12">
    <location>
        <begin position="14"/>
        <end position="150"/>
    </location>
</feature>
<dbReference type="EMBL" id="CP095045">
    <property type="protein sequence ID" value="UOQ56519.1"/>
    <property type="molecule type" value="Genomic_DNA"/>
</dbReference>
<feature type="site" description="Important for activity" evidence="8">
    <location>
        <position position="93"/>
    </location>
</feature>
<dbReference type="InterPro" id="IPR000343">
    <property type="entry name" value="4pyrrol_synth_GluRdtase"/>
</dbReference>
<comment type="miscellaneous">
    <text evidence="8">During catalysis, the active site Cys acts as a nucleophile attacking the alpha-carbonyl group of tRNA-bound glutamate with the formation of a thioester intermediate between enzyme and glutamate, and the concomitant release of tRNA(Glu). The thioester intermediate is finally reduced by direct hydride transfer from NADPH, to form the product GSA.</text>
</comment>
<gene>
    <name evidence="8" type="primary">hemA</name>
    <name evidence="13" type="ORF">MUN78_12645</name>
</gene>
<dbReference type="NCBIfam" id="TIGR01035">
    <property type="entry name" value="hemA"/>
    <property type="match status" value="1"/>
</dbReference>
<dbReference type="PROSITE" id="PS00747">
    <property type="entry name" value="GLUTR"/>
    <property type="match status" value="1"/>
</dbReference>
<evidence type="ECO:0000259" key="11">
    <source>
        <dbReference type="Pfam" id="PF01488"/>
    </source>
</evidence>
<dbReference type="NCBIfam" id="NF000750">
    <property type="entry name" value="PRK00045.3-4"/>
    <property type="match status" value="1"/>
</dbReference>
<dbReference type="RefSeq" id="WP_244690373.1">
    <property type="nucleotide sequence ID" value="NZ_CP095044.1"/>
</dbReference>
<feature type="binding site" evidence="8">
    <location>
        <position position="103"/>
    </location>
    <ligand>
        <name>substrate</name>
    </ligand>
</feature>
<dbReference type="Pfam" id="PF00745">
    <property type="entry name" value="GlutR_dimer"/>
    <property type="match status" value="1"/>
</dbReference>
<keyword evidence="5 8" id="KW-0560">Oxidoreductase</keyword>
<comment type="catalytic activity">
    <reaction evidence="7 8 9">
        <text>(S)-4-amino-5-oxopentanoate + tRNA(Glu) + NADP(+) = L-glutamyl-tRNA(Glu) + NADPH + H(+)</text>
        <dbReference type="Rhea" id="RHEA:12344"/>
        <dbReference type="Rhea" id="RHEA-COMP:9663"/>
        <dbReference type="Rhea" id="RHEA-COMP:9680"/>
        <dbReference type="ChEBI" id="CHEBI:15378"/>
        <dbReference type="ChEBI" id="CHEBI:57501"/>
        <dbReference type="ChEBI" id="CHEBI:57783"/>
        <dbReference type="ChEBI" id="CHEBI:58349"/>
        <dbReference type="ChEBI" id="CHEBI:78442"/>
        <dbReference type="ChEBI" id="CHEBI:78520"/>
        <dbReference type="EC" id="1.2.1.70"/>
    </reaction>
</comment>
<protein>
    <recommendedName>
        <fullName evidence="3 8">Glutamyl-tRNA reductase</fullName>
        <shortName evidence="8">GluTR</shortName>
        <ecNumber evidence="3 8">1.2.1.70</ecNumber>
    </recommendedName>
</protein>
<dbReference type="EC" id="1.2.1.70" evidence="3 8"/>
<organism evidence="13 14">
    <name type="scientific">Leucobacter allii</name>
    <dbReference type="NCBI Taxonomy" id="2932247"/>
    <lineage>
        <taxon>Bacteria</taxon>
        <taxon>Bacillati</taxon>
        <taxon>Actinomycetota</taxon>
        <taxon>Actinomycetes</taxon>
        <taxon>Micrococcales</taxon>
        <taxon>Microbacteriaceae</taxon>
        <taxon>Leucobacter</taxon>
    </lineage>
</organism>
<feature type="binding site" evidence="8">
    <location>
        <position position="114"/>
    </location>
    <ligand>
        <name>substrate</name>
    </ligand>
</feature>
<evidence type="ECO:0000256" key="5">
    <source>
        <dbReference type="ARBA" id="ARBA00023002"/>
    </source>
</evidence>
<evidence type="ECO:0000256" key="7">
    <source>
        <dbReference type="ARBA" id="ARBA00047464"/>
    </source>
</evidence>
<dbReference type="Proteomes" id="UP000831786">
    <property type="component" value="Chromosome"/>
</dbReference>
<dbReference type="InterPro" id="IPR036291">
    <property type="entry name" value="NAD(P)-bd_dom_sf"/>
</dbReference>
<dbReference type="InterPro" id="IPR015896">
    <property type="entry name" value="4pyrrol_synth_GluRdtase_dimer"/>
</dbReference>
<feature type="active site" description="Nucleophile" evidence="8">
    <location>
        <position position="46"/>
    </location>
</feature>
<feature type="binding site" evidence="8">
    <location>
        <begin position="183"/>
        <end position="188"/>
    </location>
    <ligand>
        <name>NADP(+)</name>
        <dbReference type="ChEBI" id="CHEBI:58349"/>
    </ligand>
</feature>
<sequence length="424" mass="44375">MLHSFSFSLDADAFALLERLSLHADAIAAALDDPAVAAGSAVLATCNRFEVYAETGAAGRDAVLDRIAAASGAPRSELERAVAVTADRDAAEHLFAVAAGLDSAVVGEEEIAGQVRRAHDDARTRGALTHDLERLFRTATRTSREVGRRTRIRSAGRSLVRLALRLAEARIPAWDRAEVLLIGTGAYAGATVTALRDRGAKRISVHSPSGRAMPFAAARGLDAVPEGGVAAAFASADLVIACTRVEDPVLTREQIARASAARADRARLLVDLGMPRNIDPEAQGLPGITLLDLETIARHAPVAELGAEAEAREIVRAAAEDFAATQAERDAVPALLALRGHVLGILEEELCRARSGSEVPRIPSGAADAGAVDAGSGAAVEAALRRFTGRLLHTPMTRIRSLGREGRAPDAAEALHALFGIEAD</sequence>
<dbReference type="PANTHER" id="PTHR43013:SF1">
    <property type="entry name" value="GLUTAMYL-TRNA REDUCTASE"/>
    <property type="match status" value="1"/>
</dbReference>
<name>A0ABY4FK23_9MICO</name>
<feature type="domain" description="Quinate/shikimate 5-dehydrogenase/glutamyl-tRNA reductase" evidence="11">
    <location>
        <begin position="166"/>
        <end position="295"/>
    </location>
</feature>
<dbReference type="InterPro" id="IPR018214">
    <property type="entry name" value="GluRdtase_CS"/>
</dbReference>
<comment type="subunit">
    <text evidence="8">Homodimer.</text>
</comment>
<accession>A0ABY4FK23</accession>
<evidence type="ECO:0000256" key="1">
    <source>
        <dbReference type="ARBA" id="ARBA00005059"/>
    </source>
</evidence>
<dbReference type="PIRSF" id="PIRSF000445">
    <property type="entry name" value="4pyrrol_synth_GluRdtase"/>
    <property type="match status" value="1"/>
</dbReference>
<keyword evidence="4 8" id="KW-0521">NADP</keyword>
<evidence type="ECO:0000259" key="12">
    <source>
        <dbReference type="Pfam" id="PF05201"/>
    </source>
</evidence>
<evidence type="ECO:0000256" key="6">
    <source>
        <dbReference type="ARBA" id="ARBA00023244"/>
    </source>
</evidence>
<dbReference type="InterPro" id="IPR036343">
    <property type="entry name" value="GluRdtase_N_sf"/>
</dbReference>
<evidence type="ECO:0000313" key="14">
    <source>
        <dbReference type="Proteomes" id="UP000831786"/>
    </source>
</evidence>
<keyword evidence="14" id="KW-1185">Reference proteome</keyword>
<dbReference type="GO" id="GO:0008883">
    <property type="term" value="F:glutamyl-tRNA reductase activity"/>
    <property type="evidence" value="ECO:0007669"/>
    <property type="project" value="UniProtKB-EC"/>
</dbReference>
<dbReference type="SUPFAM" id="SSF69742">
    <property type="entry name" value="Glutamyl tRNA-reductase catalytic, N-terminal domain"/>
    <property type="match status" value="1"/>
</dbReference>
<proteinExistence type="inferred from homology"/>
<evidence type="ECO:0000256" key="9">
    <source>
        <dbReference type="RuleBase" id="RU000584"/>
    </source>
</evidence>
<evidence type="ECO:0000256" key="2">
    <source>
        <dbReference type="ARBA" id="ARBA00005916"/>
    </source>
</evidence>
<reference evidence="13 14" key="1">
    <citation type="submission" date="2022-04" db="EMBL/GenBank/DDBJ databases">
        <title>Leucobacter sp. isolated from rhizosphere of garlic.</title>
        <authorList>
            <person name="Won M."/>
            <person name="Lee C.-M."/>
            <person name="Woen H.-Y."/>
            <person name="Kwon S.-W."/>
        </authorList>
    </citation>
    <scope>NUCLEOTIDE SEQUENCE [LARGE SCALE GENOMIC DNA]</scope>
    <source>
        <strain evidence="13 14">H21R-40</strain>
    </source>
</reference>
<dbReference type="InterPro" id="IPR006151">
    <property type="entry name" value="Shikm_DH/Glu-tRNA_Rdtase"/>
</dbReference>
<evidence type="ECO:0000256" key="4">
    <source>
        <dbReference type="ARBA" id="ARBA00022857"/>
    </source>
</evidence>
<comment type="similarity">
    <text evidence="2 8 9">Belongs to the glutamyl-tRNA reductase family.</text>
</comment>
<evidence type="ECO:0000259" key="10">
    <source>
        <dbReference type="Pfam" id="PF00745"/>
    </source>
</evidence>
<dbReference type="HAMAP" id="MF_00087">
    <property type="entry name" value="Glu_tRNA_reductase"/>
    <property type="match status" value="1"/>
</dbReference>
<dbReference type="PANTHER" id="PTHR43013">
    <property type="entry name" value="GLUTAMYL-TRNA REDUCTASE"/>
    <property type="match status" value="1"/>
</dbReference>
<dbReference type="Gene3D" id="3.30.460.30">
    <property type="entry name" value="Glutamyl-tRNA reductase, N-terminal domain"/>
    <property type="match status" value="1"/>
</dbReference>
<dbReference type="Pfam" id="PF05201">
    <property type="entry name" value="GlutR_N"/>
    <property type="match status" value="1"/>
</dbReference>
<evidence type="ECO:0000256" key="8">
    <source>
        <dbReference type="HAMAP-Rule" id="MF_00087"/>
    </source>
</evidence>
<feature type="domain" description="Tetrapyrrole biosynthesis glutamyl-tRNA reductase dimerisation" evidence="10">
    <location>
        <begin position="310"/>
        <end position="421"/>
    </location>
</feature>
<comment type="domain">
    <text evidence="8">Possesses an unusual extended V-shaped dimeric structure with each monomer consisting of three distinct domains arranged along a curved 'spinal' alpha-helix. The N-terminal catalytic domain specifically recognizes the glutamate moiety of the substrate. The second domain is the NADPH-binding domain, and the third C-terminal domain is responsible for dimerization.</text>
</comment>
<dbReference type="Pfam" id="PF01488">
    <property type="entry name" value="Shikimate_DH"/>
    <property type="match status" value="1"/>
</dbReference>